<feature type="transmembrane region" description="Helical" evidence="8">
    <location>
        <begin position="608"/>
        <end position="629"/>
    </location>
</feature>
<evidence type="ECO:0000256" key="6">
    <source>
        <dbReference type="ARBA" id="ARBA00038046"/>
    </source>
</evidence>
<accession>A0AA36J1U5</accession>
<sequence>MDGAPPERRRRWARSSGSLGSRRRPRNQLQPAGAGVGVPGAPSPSAPSPSAPSPAASDTTEGQVAPGSEDAHAEAVASEVASEGSGACAPVPLEVSRISGVSDNGGVCPSPQSPLPAPSSDGQASGADGFGWNAGDDKGSSDRDGNDSQEAKNRGEGGKDIQDSGSPALEPNSPTDLCLPMDLGTCVLAVSPASPKDSPSPLTNASVADASAAVRNLKEDPKSRRRCFTCRDFPFCTAHCPLLFALVVLLATPVLVAVLWPGFSVNNDTSVFLEADGQSNAIRAAFLGALPHREPARRLMTGSMPAIDYRDMYKIDKVLLYYRTDHPLGLLQPGALRSIQQLELGIRNGPFFQQVCKELTTAGLEAVCDPGYSLINAAFPSGGENTSEDAAYLEQRLNGRGRKVLRSDVIQRILMSKEEYKTLILPKSYTEGPIFAARTYFGFNMKCCRIEDTVQVRREQLAQLNVKWTKFLSAELVPKLEKFARDQQMIRLNYEGGGLNTLQLLAVLQSDCLFAIGSITFIISYLTLHAGSMLLSCGSMFLTILAIPVAFVLTALLSGSNEVTGAAFLSIFLIAGLGADVVLVFINFWEHSKSYHPESDTVARVKHVYQHAGLACLGTTCTTAASFFANLASVLRALREFGFFMGMCILGAYVYLLVGLPALLILNDKISCRKCLPSWCRVRGCRGCFGRLGGFCERLIVVARIPCFAFFLVLVLTFGAWTAGVVTVDVGVPQMFPAGHNLNSIEDVSADFEEAGERWTPDTIRICNFVRSQTKDEFLQCTVHQCQITLQGPLTILGRSSSEVEAELGNSSGPECSCFPSQWPSSSCSWSSGSAHAMVRTRVVGDLASGALETWRQSEEFKAFALEAAEMANPGLQEKLKMGMGLSFFQWSPPASGARPLKQEFWETGEIFTTNYEVLPDFAIPVELQNNSQLCVAETVCYCGAPACTYAGVERLVEPVVPTRPESQIALALTERRLQEVEGSGPAVGLAPRSLLGAVDVALVWGLSVEGGTPLLGTLDTAWRFSAQFRPEAPSTQRFLLQACELPSREELLVISSTCWITQFKDFAAERLLPFPLQANLFQKTFSEFVDGRVLPNGILAKEFMWLGENFELKATYFQFYVTLNYMTAASATILTLKNAWDQAVVDLNQKAPVELGQTWHTSSLWIRAEAEMAIVNSTILTMIVSAACGFLGALFFTHCDLLLSLMVVLNVVGVTVSLAWFMLVVMGWAVGVLEILGLIVFVGYSITYSLHIAHKYQEHTLDTPDTDPPSERRRQAVVFALKTMSGSIVGSAVTTLGSSFFLFFCQLVIFVKLATVLFSVTFFACLFATVALPAALLVLGPLDTSCARLMPWAKKLRQRAKREAKEGTHRSANARITTTLAKKIPLDSGTSTKTEIFLSSSPRAFRSGCVAPAVVGSRSSQAFLGWGGAQEQFREFRQELVPSITVL</sequence>
<comment type="subcellular location">
    <subcellularLocation>
        <location evidence="1">Membrane</location>
        <topology evidence="1">Multi-pass membrane protein</topology>
    </subcellularLocation>
</comment>
<dbReference type="GO" id="GO:0022857">
    <property type="term" value="F:transmembrane transporter activity"/>
    <property type="evidence" value="ECO:0007669"/>
    <property type="project" value="TreeGrafter"/>
</dbReference>
<gene>
    <name evidence="10" type="ORF">EVOR1521_LOCUS21092</name>
</gene>
<evidence type="ECO:0000256" key="5">
    <source>
        <dbReference type="ARBA" id="ARBA00023180"/>
    </source>
</evidence>
<dbReference type="Proteomes" id="UP001178507">
    <property type="component" value="Unassembled WGS sequence"/>
</dbReference>
<dbReference type="Pfam" id="PF12349">
    <property type="entry name" value="Sterol-sensing"/>
    <property type="match status" value="1"/>
</dbReference>
<name>A0AA36J1U5_9DINO</name>
<feature type="region of interest" description="Disordered" evidence="7">
    <location>
        <begin position="1"/>
        <end position="174"/>
    </location>
</feature>
<feature type="transmembrane region" description="Helical" evidence="8">
    <location>
        <begin position="1317"/>
        <end position="1341"/>
    </location>
</feature>
<dbReference type="PANTHER" id="PTHR45951:SF3">
    <property type="entry name" value="PROTEIN DISPATCHED"/>
    <property type="match status" value="1"/>
</dbReference>
<comment type="caution">
    <text evidence="10">The sequence shown here is derived from an EMBL/GenBank/DDBJ whole genome shotgun (WGS) entry which is preliminary data.</text>
</comment>
<feature type="transmembrane region" description="Helical" evidence="8">
    <location>
        <begin position="1289"/>
        <end position="1311"/>
    </location>
</feature>
<feature type="compositionally biased region" description="Low complexity" evidence="7">
    <location>
        <begin position="74"/>
        <end position="89"/>
    </location>
</feature>
<dbReference type="Gene3D" id="1.20.1640.10">
    <property type="entry name" value="Multidrug efflux transporter AcrB transmembrane domain"/>
    <property type="match status" value="2"/>
</dbReference>
<feature type="compositionally biased region" description="Pro residues" evidence="7">
    <location>
        <begin position="41"/>
        <end position="52"/>
    </location>
</feature>
<dbReference type="GO" id="GO:0016020">
    <property type="term" value="C:membrane"/>
    <property type="evidence" value="ECO:0007669"/>
    <property type="project" value="UniProtKB-SubCell"/>
</dbReference>
<feature type="domain" description="SSD" evidence="9">
    <location>
        <begin position="535"/>
        <end position="666"/>
    </location>
</feature>
<feature type="transmembrane region" description="Helical" evidence="8">
    <location>
        <begin position="701"/>
        <end position="721"/>
    </location>
</feature>
<evidence type="ECO:0000256" key="4">
    <source>
        <dbReference type="ARBA" id="ARBA00023136"/>
    </source>
</evidence>
<feature type="transmembrane region" description="Helical" evidence="8">
    <location>
        <begin position="1202"/>
        <end position="1223"/>
    </location>
</feature>
<evidence type="ECO:0000313" key="11">
    <source>
        <dbReference type="Proteomes" id="UP001178507"/>
    </source>
</evidence>
<dbReference type="InterPro" id="IPR053958">
    <property type="entry name" value="HMGCR/SNAP/NPC1-like_SSD"/>
</dbReference>
<feature type="transmembrane region" description="Helical" evidence="8">
    <location>
        <begin position="504"/>
        <end position="528"/>
    </location>
</feature>
<evidence type="ECO:0000313" key="10">
    <source>
        <dbReference type="EMBL" id="CAJ1396973.1"/>
    </source>
</evidence>
<reference evidence="10" key="1">
    <citation type="submission" date="2023-08" db="EMBL/GenBank/DDBJ databases">
        <authorList>
            <person name="Chen Y."/>
            <person name="Shah S."/>
            <person name="Dougan E. K."/>
            <person name="Thang M."/>
            <person name="Chan C."/>
        </authorList>
    </citation>
    <scope>NUCLEOTIDE SEQUENCE</scope>
</reference>
<feature type="transmembrane region" description="Helical" evidence="8">
    <location>
        <begin position="233"/>
        <end position="260"/>
    </location>
</feature>
<keyword evidence="3 8" id="KW-1133">Transmembrane helix</keyword>
<feature type="transmembrane region" description="Helical" evidence="8">
    <location>
        <begin position="641"/>
        <end position="666"/>
    </location>
</feature>
<keyword evidence="4 8" id="KW-0472">Membrane</keyword>
<evidence type="ECO:0000256" key="2">
    <source>
        <dbReference type="ARBA" id="ARBA00022692"/>
    </source>
</evidence>
<feature type="transmembrane region" description="Helical" evidence="8">
    <location>
        <begin position="566"/>
        <end position="588"/>
    </location>
</feature>
<keyword evidence="5" id="KW-0325">Glycoprotein</keyword>
<evidence type="ECO:0000256" key="7">
    <source>
        <dbReference type="SAM" id="MobiDB-lite"/>
    </source>
</evidence>
<dbReference type="InterPro" id="IPR052081">
    <property type="entry name" value="Dispatched_Hh_regulator"/>
</dbReference>
<feature type="transmembrane region" description="Helical" evidence="8">
    <location>
        <begin position="1229"/>
        <end position="1251"/>
    </location>
</feature>
<dbReference type="EMBL" id="CAUJNA010003249">
    <property type="protein sequence ID" value="CAJ1396973.1"/>
    <property type="molecule type" value="Genomic_DNA"/>
</dbReference>
<evidence type="ECO:0000259" key="9">
    <source>
        <dbReference type="PROSITE" id="PS50156"/>
    </source>
</evidence>
<dbReference type="PANTHER" id="PTHR45951">
    <property type="entry name" value="PROTEIN DISPATCHED-RELATED"/>
    <property type="match status" value="1"/>
</dbReference>
<dbReference type="PROSITE" id="PS50156">
    <property type="entry name" value="SSD"/>
    <property type="match status" value="1"/>
</dbReference>
<organism evidence="10 11">
    <name type="scientific">Effrenium voratum</name>
    <dbReference type="NCBI Taxonomy" id="2562239"/>
    <lineage>
        <taxon>Eukaryota</taxon>
        <taxon>Sar</taxon>
        <taxon>Alveolata</taxon>
        <taxon>Dinophyceae</taxon>
        <taxon>Suessiales</taxon>
        <taxon>Symbiodiniaceae</taxon>
        <taxon>Effrenium</taxon>
    </lineage>
</organism>
<protein>
    <recommendedName>
        <fullName evidence="9">SSD domain-containing protein</fullName>
    </recommendedName>
</protein>
<dbReference type="GO" id="GO:0007224">
    <property type="term" value="P:smoothened signaling pathway"/>
    <property type="evidence" value="ECO:0007669"/>
    <property type="project" value="TreeGrafter"/>
</dbReference>
<feature type="compositionally biased region" description="Basic and acidic residues" evidence="7">
    <location>
        <begin position="135"/>
        <end position="162"/>
    </location>
</feature>
<comment type="similarity">
    <text evidence="6">Belongs to the dispatched family.</text>
</comment>
<feature type="transmembrane region" description="Helical" evidence="8">
    <location>
        <begin position="1173"/>
        <end position="1195"/>
    </location>
</feature>
<evidence type="ECO:0000256" key="1">
    <source>
        <dbReference type="ARBA" id="ARBA00004141"/>
    </source>
</evidence>
<evidence type="ECO:0000256" key="8">
    <source>
        <dbReference type="SAM" id="Phobius"/>
    </source>
</evidence>
<feature type="transmembrane region" description="Helical" evidence="8">
    <location>
        <begin position="540"/>
        <end position="560"/>
    </location>
</feature>
<keyword evidence="11" id="KW-1185">Reference proteome</keyword>
<proteinExistence type="inferred from homology"/>
<dbReference type="InterPro" id="IPR000731">
    <property type="entry name" value="SSD"/>
</dbReference>
<keyword evidence="2 8" id="KW-0812">Transmembrane</keyword>
<evidence type="ECO:0000256" key="3">
    <source>
        <dbReference type="ARBA" id="ARBA00022989"/>
    </source>
</evidence>
<dbReference type="SUPFAM" id="SSF82866">
    <property type="entry name" value="Multidrug efflux transporter AcrB transmembrane domain"/>
    <property type="match status" value="2"/>
</dbReference>